<dbReference type="Proteomes" id="UP001057237">
    <property type="component" value="Segment"/>
</dbReference>
<evidence type="ECO:0000313" key="2">
    <source>
        <dbReference type="Proteomes" id="UP001057237"/>
    </source>
</evidence>
<dbReference type="Gene3D" id="3.40.50.300">
    <property type="entry name" value="P-loop containing nucleotide triphosphate hydrolases"/>
    <property type="match status" value="1"/>
</dbReference>
<keyword evidence="2" id="KW-1185">Reference proteome</keyword>
<dbReference type="SUPFAM" id="SSF52540">
    <property type="entry name" value="P-loop containing nucleoside triphosphate hydrolases"/>
    <property type="match status" value="1"/>
</dbReference>
<reference evidence="1" key="1">
    <citation type="submission" date="2022-05" db="EMBL/GenBank/DDBJ databases">
        <authorList>
            <person name="Friedrich I."/>
            <person name="Poehlein A."/>
            <person name="Schneider D."/>
            <person name="Hertel R."/>
            <person name="Daniel R."/>
        </authorList>
    </citation>
    <scope>NUCLEOTIDE SEQUENCE</scope>
</reference>
<dbReference type="Pfam" id="PF13671">
    <property type="entry name" value="AAA_33"/>
    <property type="match status" value="1"/>
</dbReference>
<proteinExistence type="predicted"/>
<sequence length="130" mass="14213">MLCLIRGLPGGGKSTLARMFAKDGWVHIEKDKLRVNEAGEYVYDAAENAALDKQCLKMTKYALLYGGQVVVANTFVTLACLQPYIDLANEIGVPYTVIEAKGRFPNANGCPPENVAARAARWQHFPVIGE</sequence>
<dbReference type="EMBL" id="ON529868">
    <property type="protein sequence ID" value="USN16817.1"/>
    <property type="molecule type" value="Genomic_DNA"/>
</dbReference>
<organism evidence="1 2">
    <name type="scientific">Brevundimonas phage vB_BpoS-Babayka</name>
    <dbReference type="NCBI Taxonomy" id="2948596"/>
    <lineage>
        <taxon>Viruses</taxon>
        <taxon>Duplodnaviria</taxon>
        <taxon>Heunggongvirae</taxon>
        <taxon>Uroviricota</taxon>
        <taxon>Caudoviricetes</taxon>
        <taxon>Autographivirales</taxon>
        <taxon>Autonotataviridae</taxon>
        <taxon>Conareevirus</taxon>
        <taxon>Conareevirus babayka</taxon>
    </lineage>
</organism>
<protein>
    <submittedName>
        <fullName evidence="1">Polynucleotide kinase</fullName>
    </submittedName>
</protein>
<name>A0A9E7MVB7_9CAUD</name>
<dbReference type="InterPro" id="IPR027417">
    <property type="entry name" value="P-loop_NTPase"/>
</dbReference>
<evidence type="ECO:0000313" key="1">
    <source>
        <dbReference type="EMBL" id="USN16817.1"/>
    </source>
</evidence>
<keyword evidence="1" id="KW-0808">Transferase</keyword>
<accession>A0A9E7MVB7</accession>
<dbReference type="GO" id="GO:0016301">
    <property type="term" value="F:kinase activity"/>
    <property type="evidence" value="ECO:0007669"/>
    <property type="project" value="UniProtKB-KW"/>
</dbReference>
<keyword evidence="1" id="KW-0418">Kinase</keyword>
<gene>
    <name evidence="1" type="ORF">BABAYKA_00140</name>
</gene>